<dbReference type="RefSeq" id="WP_353685419.1">
    <property type="nucleotide sequence ID" value="NZ_CP144374.1"/>
</dbReference>
<sequence length="111" mass="12557">MANLREILEQRKAERIKNTTLFWRPIIGDVMEGTVVDIGSVITSLGESNYIDVMTDTGEIVTIWLNTVLQALVEKEKVKKGDRIAVEYLGVRSKNKKIAHKEYVIAVEHTS</sequence>
<evidence type="ECO:0008006" key="2">
    <source>
        <dbReference type="Google" id="ProtNLM"/>
    </source>
</evidence>
<dbReference type="AlphaFoldDB" id="A0AAU8H2M2"/>
<dbReference type="KEGG" id="tob:V4D31_05245"/>
<evidence type="ECO:0000313" key="1">
    <source>
        <dbReference type="EMBL" id="XCH47758.1"/>
    </source>
</evidence>
<accession>A0AAU8H2M2</accession>
<name>A0AAU8H2M2_9BACT</name>
<protein>
    <recommendedName>
        <fullName evidence="2">OB domain-containing protein</fullName>
    </recommendedName>
</protein>
<reference evidence="1" key="1">
    <citation type="submission" date="2024-01" db="EMBL/GenBank/DDBJ databases">
        <title>The first autotrophic representatives of the genus Thermodesulfovibrio.</title>
        <authorList>
            <person name="Maltseva A.I."/>
            <person name="Elcheninov A.G."/>
            <person name="Kublanov I.V."/>
            <person name="Lebedinsky A.V."/>
            <person name="Frolov E.N."/>
        </authorList>
    </citation>
    <scope>NUCLEOTIDE SEQUENCE</scope>
    <source>
        <strain evidence="1">3462-1</strain>
    </source>
</reference>
<proteinExistence type="predicted"/>
<gene>
    <name evidence="1" type="ORF">V4D31_05245</name>
</gene>
<organism evidence="1">
    <name type="scientific">Thermodesulfovibrio obliviosus</name>
    <dbReference type="NCBI Taxonomy" id="3118332"/>
    <lineage>
        <taxon>Bacteria</taxon>
        <taxon>Pseudomonadati</taxon>
        <taxon>Nitrospirota</taxon>
        <taxon>Thermodesulfovibrionia</taxon>
        <taxon>Thermodesulfovibrionales</taxon>
        <taxon>Thermodesulfovibrionaceae</taxon>
        <taxon>Thermodesulfovibrio</taxon>
    </lineage>
</organism>
<dbReference type="EMBL" id="CP144374">
    <property type="protein sequence ID" value="XCH47758.1"/>
    <property type="molecule type" value="Genomic_DNA"/>
</dbReference>